<gene>
    <name evidence="5" type="ORF">IPT68_28635</name>
</gene>
<dbReference type="Proteomes" id="UP000594008">
    <property type="component" value="Chromosome"/>
</dbReference>
<dbReference type="EMBL" id="CP063374">
    <property type="protein sequence ID" value="QOV43648.1"/>
    <property type="molecule type" value="Genomic_DNA"/>
</dbReference>
<dbReference type="PANTHER" id="PTHR46796:SF6">
    <property type="entry name" value="ARAC SUBFAMILY"/>
    <property type="match status" value="1"/>
</dbReference>
<dbReference type="InterPro" id="IPR020449">
    <property type="entry name" value="Tscrpt_reg_AraC-type_HTH"/>
</dbReference>
<dbReference type="InterPro" id="IPR009057">
    <property type="entry name" value="Homeodomain-like_sf"/>
</dbReference>
<dbReference type="RefSeq" id="WP_189698740.1">
    <property type="nucleotide sequence ID" value="NZ_BMTA01000009.1"/>
</dbReference>
<dbReference type="SMART" id="SM00342">
    <property type="entry name" value="HTH_ARAC"/>
    <property type="match status" value="1"/>
</dbReference>
<keyword evidence="6" id="KW-1185">Reference proteome</keyword>
<keyword evidence="1" id="KW-0805">Transcription regulation</keyword>
<keyword evidence="3" id="KW-0804">Transcription</keyword>
<evidence type="ECO:0000256" key="2">
    <source>
        <dbReference type="ARBA" id="ARBA00023125"/>
    </source>
</evidence>
<dbReference type="PANTHER" id="PTHR46796">
    <property type="entry name" value="HTH-TYPE TRANSCRIPTIONAL ACTIVATOR RHAS-RELATED"/>
    <property type="match status" value="1"/>
</dbReference>
<evidence type="ECO:0000259" key="4">
    <source>
        <dbReference type="PROSITE" id="PS01124"/>
    </source>
</evidence>
<dbReference type="GO" id="GO:0043565">
    <property type="term" value="F:sequence-specific DNA binding"/>
    <property type="evidence" value="ECO:0007669"/>
    <property type="project" value="InterPro"/>
</dbReference>
<dbReference type="KEGG" id="schf:IPT68_28635"/>
<reference evidence="5 6" key="1">
    <citation type="submission" date="2020-10" db="EMBL/GenBank/DDBJ databases">
        <title>Streptomyces chromofuscus complate genome analysis.</title>
        <authorList>
            <person name="Anwar N."/>
        </authorList>
    </citation>
    <scope>NUCLEOTIDE SEQUENCE [LARGE SCALE GENOMIC DNA]</scope>
    <source>
        <strain evidence="5 6">DSM 40273</strain>
    </source>
</reference>
<evidence type="ECO:0000313" key="6">
    <source>
        <dbReference type="Proteomes" id="UP000594008"/>
    </source>
</evidence>
<accession>A0A7M2T7J1</accession>
<organism evidence="5 6">
    <name type="scientific">Streptomyces chromofuscus</name>
    <dbReference type="NCBI Taxonomy" id="42881"/>
    <lineage>
        <taxon>Bacteria</taxon>
        <taxon>Bacillati</taxon>
        <taxon>Actinomycetota</taxon>
        <taxon>Actinomycetes</taxon>
        <taxon>Kitasatosporales</taxon>
        <taxon>Streptomycetaceae</taxon>
        <taxon>Streptomyces</taxon>
    </lineage>
</organism>
<dbReference type="GO" id="GO:0003700">
    <property type="term" value="F:DNA-binding transcription factor activity"/>
    <property type="evidence" value="ECO:0007669"/>
    <property type="project" value="InterPro"/>
</dbReference>
<name>A0A7M2T7J1_STRCW</name>
<evidence type="ECO:0000256" key="3">
    <source>
        <dbReference type="ARBA" id="ARBA00023163"/>
    </source>
</evidence>
<dbReference type="SUPFAM" id="SSF46689">
    <property type="entry name" value="Homeodomain-like"/>
    <property type="match status" value="2"/>
</dbReference>
<protein>
    <submittedName>
        <fullName evidence="5">Helix-turn-helix transcriptional regulator</fullName>
    </submittedName>
</protein>
<dbReference type="PRINTS" id="PR00032">
    <property type="entry name" value="HTHARAC"/>
</dbReference>
<keyword evidence="2" id="KW-0238">DNA-binding</keyword>
<dbReference type="AlphaFoldDB" id="A0A7M2T7J1"/>
<dbReference type="Gene3D" id="1.10.10.60">
    <property type="entry name" value="Homeodomain-like"/>
    <property type="match status" value="2"/>
</dbReference>
<feature type="domain" description="HTH araC/xylS-type" evidence="4">
    <location>
        <begin position="214"/>
        <end position="312"/>
    </location>
</feature>
<dbReference type="InterPro" id="IPR018060">
    <property type="entry name" value="HTH_AraC"/>
</dbReference>
<evidence type="ECO:0000256" key="1">
    <source>
        <dbReference type="ARBA" id="ARBA00023015"/>
    </source>
</evidence>
<sequence>MNAALPAQFAESASVEKSLPAHRLMCSADLGWRSLLARHYADPAEAEQFTTTPTRDLLVVTVTGGRYTIESRQGRTWARRHYRSGAIGVTAPGHSSTLRWRSLSHEPMRSLHLFLAAGLVEDTVEEFRAARLSSPVLPDALLLRDPLVEHLAHRILRAMEDKAPALYADSLAQALVVHLLYGPDAHPSRPAGPAVRGGGPGGGLGGGLGGKALRQVIDYMHDHLQEDIGLDELAAQVHISKFHLLRRFAEATGTTPHRYLTELRTTRAAALLATTDRSVLDIALECGYRSPGRFAAAFRRHHGMTPTDYRRLRADRSAGEMP</sequence>
<evidence type="ECO:0000313" key="5">
    <source>
        <dbReference type="EMBL" id="QOV43648.1"/>
    </source>
</evidence>
<dbReference type="PROSITE" id="PS01124">
    <property type="entry name" value="HTH_ARAC_FAMILY_2"/>
    <property type="match status" value="1"/>
</dbReference>
<proteinExistence type="predicted"/>
<dbReference type="Pfam" id="PF12833">
    <property type="entry name" value="HTH_18"/>
    <property type="match status" value="1"/>
</dbReference>
<dbReference type="InterPro" id="IPR050204">
    <property type="entry name" value="AraC_XylS_family_regulators"/>
</dbReference>